<feature type="compositionally biased region" description="Basic and acidic residues" evidence="1">
    <location>
        <begin position="125"/>
        <end position="139"/>
    </location>
</feature>
<keyword evidence="4" id="KW-1185">Reference proteome</keyword>
<feature type="region of interest" description="Disordered" evidence="1">
    <location>
        <begin position="117"/>
        <end position="160"/>
    </location>
</feature>
<proteinExistence type="predicted"/>
<dbReference type="AlphaFoldDB" id="A0A8S3QUH1"/>
<keyword evidence="2" id="KW-0472">Membrane</keyword>
<reference evidence="3" key="1">
    <citation type="submission" date="2021-03" db="EMBL/GenBank/DDBJ databases">
        <authorList>
            <person name="Bekaert M."/>
        </authorList>
    </citation>
    <scope>NUCLEOTIDE SEQUENCE</scope>
</reference>
<organism evidence="3 4">
    <name type="scientific">Mytilus edulis</name>
    <name type="common">Blue mussel</name>
    <dbReference type="NCBI Taxonomy" id="6550"/>
    <lineage>
        <taxon>Eukaryota</taxon>
        <taxon>Metazoa</taxon>
        <taxon>Spiralia</taxon>
        <taxon>Lophotrochozoa</taxon>
        <taxon>Mollusca</taxon>
        <taxon>Bivalvia</taxon>
        <taxon>Autobranchia</taxon>
        <taxon>Pteriomorphia</taxon>
        <taxon>Mytilida</taxon>
        <taxon>Mytiloidea</taxon>
        <taxon>Mytilidae</taxon>
        <taxon>Mytilinae</taxon>
        <taxon>Mytilus</taxon>
    </lineage>
</organism>
<feature type="transmembrane region" description="Helical" evidence="2">
    <location>
        <begin position="44"/>
        <end position="66"/>
    </location>
</feature>
<evidence type="ECO:0000313" key="3">
    <source>
        <dbReference type="EMBL" id="CAG2199448.1"/>
    </source>
</evidence>
<dbReference type="OrthoDB" id="6075571at2759"/>
<evidence type="ECO:0000313" key="4">
    <source>
        <dbReference type="Proteomes" id="UP000683360"/>
    </source>
</evidence>
<sequence length="223" mass="25007">MVGKVNSSGLRVTFEFYSEHKEDVEIKRQGIATDMASDVNVTGIVFGAIFGALFVFTCIISAIKAVRDRKLIKERIAEKRRTKLEESAYDNYTELETRDIDHPVSLPNISIEVPFSQSPSYSKSKRMDKSCTTRSEKTQKSPVRLNVPTGDTREPVPPWNYIPSRKATKNIIRRNSYDMAIGRYTVLCSKYGGTPVANGTHTNCSTIAYENSAYCENSSDIVL</sequence>
<keyword evidence="2" id="KW-1133">Transmembrane helix</keyword>
<evidence type="ECO:0000256" key="2">
    <source>
        <dbReference type="SAM" id="Phobius"/>
    </source>
</evidence>
<dbReference type="EMBL" id="CAJPWZ010000721">
    <property type="protein sequence ID" value="CAG2199448.1"/>
    <property type="molecule type" value="Genomic_DNA"/>
</dbReference>
<name>A0A8S3QUH1_MYTED</name>
<dbReference type="Proteomes" id="UP000683360">
    <property type="component" value="Unassembled WGS sequence"/>
</dbReference>
<evidence type="ECO:0000256" key="1">
    <source>
        <dbReference type="SAM" id="MobiDB-lite"/>
    </source>
</evidence>
<keyword evidence="2" id="KW-0812">Transmembrane</keyword>
<accession>A0A8S3QUH1</accession>
<protein>
    <submittedName>
        <fullName evidence="3">Uncharacterized protein</fullName>
    </submittedName>
</protein>
<gene>
    <name evidence="3" type="ORF">MEDL_14105</name>
</gene>
<comment type="caution">
    <text evidence="3">The sequence shown here is derived from an EMBL/GenBank/DDBJ whole genome shotgun (WGS) entry which is preliminary data.</text>
</comment>